<name>A0A644Z016_9ZZZZ</name>
<reference evidence="1" key="1">
    <citation type="submission" date="2019-08" db="EMBL/GenBank/DDBJ databases">
        <authorList>
            <person name="Kucharzyk K."/>
            <person name="Murdoch R.W."/>
            <person name="Higgins S."/>
            <person name="Loffler F."/>
        </authorList>
    </citation>
    <scope>NUCLEOTIDE SEQUENCE</scope>
</reference>
<dbReference type="AlphaFoldDB" id="A0A644Z016"/>
<proteinExistence type="predicted"/>
<sequence>MKSGWKQDAAELVRALKQERAVAVFGLCGISLEDQHRAFQLARALGASVSVRRALLPTTTFGALSRYRLILSSGCTQGVPLPSNARLLTDERLNSAETWRNLRILQRGHTTAEAESLRALYEQIVEAEGAAFLLCQDDVSEELKTELMSFCAECALPTGLDYLQATDCLNMLGAYETALEEASGAHASFAGGAEYPNDAFALEELLENGALGAALLIGDAAGQEEQVLKAGVPLYSIGSAVPGAVQSIPAELQCKGGTVLRSDGLPVRVAVSGQSGLIPISEVLETMIAEARA</sequence>
<gene>
    <name evidence="1" type="ORF">SDC9_78642</name>
</gene>
<evidence type="ECO:0000313" key="1">
    <source>
        <dbReference type="EMBL" id="MPM32083.1"/>
    </source>
</evidence>
<dbReference type="EMBL" id="VSSQ01006262">
    <property type="protein sequence ID" value="MPM32083.1"/>
    <property type="molecule type" value="Genomic_DNA"/>
</dbReference>
<accession>A0A644Z016</accession>
<comment type="caution">
    <text evidence="1">The sequence shown here is derived from an EMBL/GenBank/DDBJ whole genome shotgun (WGS) entry which is preliminary data.</text>
</comment>
<organism evidence="1">
    <name type="scientific">bioreactor metagenome</name>
    <dbReference type="NCBI Taxonomy" id="1076179"/>
    <lineage>
        <taxon>unclassified sequences</taxon>
        <taxon>metagenomes</taxon>
        <taxon>ecological metagenomes</taxon>
    </lineage>
</organism>
<protein>
    <submittedName>
        <fullName evidence="1">Uncharacterized protein</fullName>
    </submittedName>
</protein>